<feature type="region of interest" description="Disordered" evidence="1">
    <location>
        <begin position="365"/>
        <end position="384"/>
    </location>
</feature>
<evidence type="ECO:0000313" key="3">
    <source>
        <dbReference type="EnsemblMetazoa" id="GMOY006749-PA"/>
    </source>
</evidence>
<dbReference type="PANTHER" id="PTHR13630">
    <property type="entry name" value="GAMMA-SECRETASE-ACTIVATING PROTEIN"/>
    <property type="match status" value="1"/>
</dbReference>
<name>A0A1B0G0I0_GLOMM</name>
<dbReference type="GO" id="GO:0005802">
    <property type="term" value="C:trans-Golgi network"/>
    <property type="evidence" value="ECO:0007669"/>
    <property type="project" value="TreeGrafter"/>
</dbReference>
<evidence type="ECO:0000313" key="4">
    <source>
        <dbReference type="Proteomes" id="UP000092444"/>
    </source>
</evidence>
<reference evidence="3" key="1">
    <citation type="submission" date="2020-05" db="UniProtKB">
        <authorList>
            <consortium name="EnsemblMetazoa"/>
        </authorList>
    </citation>
    <scope>IDENTIFICATION</scope>
    <source>
        <strain evidence="3">Yale</strain>
    </source>
</reference>
<dbReference type="STRING" id="37546.A0A1B0G0I0"/>
<dbReference type="InterPro" id="IPR028010">
    <property type="entry name" value="GSAP_C_dom"/>
</dbReference>
<feature type="domain" description="Gamma-secretase-activating protein C-terminal" evidence="2">
    <location>
        <begin position="774"/>
        <end position="887"/>
    </location>
</feature>
<dbReference type="PhylomeDB" id="A0A1B0G0I0"/>
<protein>
    <recommendedName>
        <fullName evidence="2">Gamma-secretase-activating protein C-terminal domain-containing protein</fullName>
    </recommendedName>
</protein>
<dbReference type="PANTHER" id="PTHR13630:SF1">
    <property type="entry name" value="GAMMA-SECRETASE-ACTIVATING PROTEIN"/>
    <property type="match status" value="1"/>
</dbReference>
<dbReference type="AlphaFoldDB" id="A0A1B0G0I0"/>
<organism evidence="3 4">
    <name type="scientific">Glossina morsitans morsitans</name>
    <name type="common">Savannah tsetse fly</name>
    <dbReference type="NCBI Taxonomy" id="37546"/>
    <lineage>
        <taxon>Eukaryota</taxon>
        <taxon>Metazoa</taxon>
        <taxon>Ecdysozoa</taxon>
        <taxon>Arthropoda</taxon>
        <taxon>Hexapoda</taxon>
        <taxon>Insecta</taxon>
        <taxon>Pterygota</taxon>
        <taxon>Neoptera</taxon>
        <taxon>Endopterygota</taxon>
        <taxon>Diptera</taxon>
        <taxon>Brachycera</taxon>
        <taxon>Muscomorpha</taxon>
        <taxon>Hippoboscoidea</taxon>
        <taxon>Glossinidae</taxon>
        <taxon>Glossina</taxon>
    </lineage>
</organism>
<dbReference type="Pfam" id="PF14959">
    <property type="entry name" value="GSAP-16"/>
    <property type="match status" value="1"/>
</dbReference>
<dbReference type="GO" id="GO:1902004">
    <property type="term" value="P:positive regulation of amyloid-beta formation"/>
    <property type="evidence" value="ECO:0007669"/>
    <property type="project" value="TreeGrafter"/>
</dbReference>
<dbReference type="EMBL" id="CCAG010007529">
    <property type="status" value="NOT_ANNOTATED_CDS"/>
    <property type="molecule type" value="Genomic_DNA"/>
</dbReference>
<dbReference type="Proteomes" id="UP000092444">
    <property type="component" value="Unassembled WGS sequence"/>
</dbReference>
<keyword evidence="4" id="KW-1185">Reference proteome</keyword>
<accession>A0A1B0G0I0</accession>
<evidence type="ECO:0000259" key="2">
    <source>
        <dbReference type="Pfam" id="PF14959"/>
    </source>
</evidence>
<dbReference type="VEuPathDB" id="VectorBase:GMOY006749"/>
<evidence type="ECO:0000256" key="1">
    <source>
        <dbReference type="SAM" id="MobiDB-lite"/>
    </source>
</evidence>
<sequence length="996" mass="112884">QTKNQSKYRFCLKFLQIKDVKAKKKLEKRKEMLRQENLAANFCGLLASQGYKDKALEWRVLGQEQDGSMLVSWQFEDLQTLSRETCIGHFNVTKKLLSIFYRFGKCAEVVQATVNSTLTLLAYVVKEHWEAAEETSNYKDKPLELHYNAFIVEIRADNKGKAIGLLKPPTKRQVMSQFLWRSENRFDKIWQDKLLIMVHGQYILQFSCNILVKNSAIANINFTSDDNWYLDTNLLSECLAKCFTWAQWDSENQTLYYIHMKPKTKSLSLMETDNDNNDSESTLSPTLSAFQFNDKLPTETVLNIPLNLPKLPTGTFRDDEPAYEDDVVPLRVHDTSLNLIILTEPSGMLFVCHYYLYQPIQPKNVDESETPSTGSSASSTTNSATSTNRKVDVHFAYSVTLLHHGCVVHCVMPGVLWEKARLLKPTFALHGSHHLLVFQPDLFVHLLDVGLTHEPCYCHIVCTAHNRNPLTQLIPCRKWGSLAYDTATLDLVSLTVPRSHLIETFRNDTSVDNRLSIIHYFLVHSSNEQLDVLAELLSIIMERPLFLDTVALLKESLVAGSYAAAIRDLPSDALAMARYLPLTTVDAGRPIQARVAEISVGISHESLWNTSMMLLSPQQRLSPYKADIWTRVWEHLNEVGQREHGNCGNRRFTVEQVSEKLMFSLACYQPEALSRCTTPQTPSGISGSGSLNDFSAASRRNFNEVMPFTEIESCTATKQEHVMSVTLRELSVHLVKNSSKPNTGFRWLKETFFERSQAPAHIHKVATHYVGAQLELSRSLCSLVCRAAGLDARNETLRGFALIDQMVNSQQYSLFLILERYCLAVDSIAFPLPQGFASFFTYLGYKALTFDMFLQYVQNHVFELQVDVMKSIINDIDDTRDGVEKKLSLLSVLPKQRAQRLLKSWHHPESLMIRGREHAANVLSGTAIQSQRKGNLCNVNTQARSAIRTGVVAEKLSPLDSFLDLLTAKASLNELDYNLLIETTISSMDHLNLTKE</sequence>
<feature type="compositionally biased region" description="Low complexity" evidence="1">
    <location>
        <begin position="370"/>
        <end position="384"/>
    </location>
</feature>
<dbReference type="EnsemblMetazoa" id="GMOY006749-RA">
    <property type="protein sequence ID" value="GMOY006749-PA"/>
    <property type="gene ID" value="GMOY006749"/>
</dbReference>
<proteinExistence type="predicted"/>
<dbReference type="InterPro" id="IPR026172">
    <property type="entry name" value="GSAP_fam"/>
</dbReference>